<evidence type="ECO:0000256" key="6">
    <source>
        <dbReference type="SAM" id="MobiDB-lite"/>
    </source>
</evidence>
<dbReference type="PANTHER" id="PTHR31792:SF3">
    <property type="entry name" value="VACUOLAR ATPASE ASSEMBLY INTEGRAL MEMBRANE PROTEIN VMA21"/>
    <property type="match status" value="1"/>
</dbReference>
<evidence type="ECO:0000256" key="5">
    <source>
        <dbReference type="ARBA" id="ARBA00023329"/>
    </source>
</evidence>
<evidence type="ECO:0000256" key="7">
    <source>
        <dbReference type="SAM" id="Phobius"/>
    </source>
</evidence>
<dbReference type="GO" id="GO:0005789">
    <property type="term" value="C:endoplasmic reticulum membrane"/>
    <property type="evidence" value="ECO:0007669"/>
    <property type="project" value="TreeGrafter"/>
</dbReference>
<keyword evidence="5" id="KW-0968">Cytoplasmic vesicle</keyword>
<feature type="transmembrane region" description="Helical" evidence="7">
    <location>
        <begin position="21"/>
        <end position="39"/>
    </location>
</feature>
<keyword evidence="3 7" id="KW-1133">Transmembrane helix</keyword>
<protein>
    <recommendedName>
        <fullName evidence="10">Vacuolar ATPase assembly integral membrane protein VMA21 homolog</fullName>
    </recommendedName>
</protein>
<dbReference type="EMBL" id="BRXZ01004091">
    <property type="protein sequence ID" value="GMH68243.1"/>
    <property type="molecule type" value="Genomic_DNA"/>
</dbReference>
<feature type="transmembrane region" description="Helical" evidence="7">
    <location>
        <begin position="59"/>
        <end position="79"/>
    </location>
</feature>
<evidence type="ECO:0000313" key="9">
    <source>
        <dbReference type="Proteomes" id="UP001165082"/>
    </source>
</evidence>
<accession>A0A9W7AFH8</accession>
<name>A0A9W7AFH8_9STRA</name>
<keyword evidence="1 7" id="KW-0812">Transmembrane</keyword>
<evidence type="ECO:0000256" key="4">
    <source>
        <dbReference type="ARBA" id="ARBA00023136"/>
    </source>
</evidence>
<organism evidence="8 9">
    <name type="scientific">Triparma retinervis</name>
    <dbReference type="NCBI Taxonomy" id="2557542"/>
    <lineage>
        <taxon>Eukaryota</taxon>
        <taxon>Sar</taxon>
        <taxon>Stramenopiles</taxon>
        <taxon>Ochrophyta</taxon>
        <taxon>Bolidophyceae</taxon>
        <taxon>Parmales</taxon>
        <taxon>Triparmaceae</taxon>
        <taxon>Triparma</taxon>
    </lineage>
</organism>
<gene>
    <name evidence="8" type="ORF">TrRE_jg8959</name>
</gene>
<dbReference type="PANTHER" id="PTHR31792">
    <property type="entry name" value="VACUOLAR ATPASE ASSEMBLY INTEGRAL MEMBRANE PROTEIN VMA21"/>
    <property type="match status" value="1"/>
</dbReference>
<keyword evidence="2" id="KW-0256">Endoplasmic reticulum</keyword>
<dbReference type="InterPro" id="IPR019013">
    <property type="entry name" value="Vma21"/>
</dbReference>
<proteinExistence type="predicted"/>
<sequence length="118" mass="13250">MAKGFISALREPQNRSVGTKLLHYTLMMFTLPIIGFYLVESFLLRDTPYLWGIRRNNWATLFSVCVVNVIITSYVIMAFNEKDEGEEGEEGEKGEGKEGVPRVGIFAKKGKNGGKKTD</sequence>
<dbReference type="OrthoDB" id="160405at2759"/>
<dbReference type="AlphaFoldDB" id="A0A9W7AFH8"/>
<evidence type="ECO:0000313" key="8">
    <source>
        <dbReference type="EMBL" id="GMH68243.1"/>
    </source>
</evidence>
<feature type="compositionally biased region" description="Basic and acidic residues" evidence="6">
    <location>
        <begin position="91"/>
        <end position="100"/>
    </location>
</feature>
<keyword evidence="9" id="KW-1185">Reference proteome</keyword>
<evidence type="ECO:0008006" key="10">
    <source>
        <dbReference type="Google" id="ProtNLM"/>
    </source>
</evidence>
<dbReference type="Proteomes" id="UP001165082">
    <property type="component" value="Unassembled WGS sequence"/>
</dbReference>
<dbReference type="GO" id="GO:0070072">
    <property type="term" value="P:vacuolar proton-transporting V-type ATPase complex assembly"/>
    <property type="evidence" value="ECO:0007669"/>
    <property type="project" value="InterPro"/>
</dbReference>
<evidence type="ECO:0000256" key="2">
    <source>
        <dbReference type="ARBA" id="ARBA00022824"/>
    </source>
</evidence>
<comment type="caution">
    <text evidence="8">The sequence shown here is derived from an EMBL/GenBank/DDBJ whole genome shotgun (WGS) entry which is preliminary data.</text>
</comment>
<feature type="compositionally biased region" description="Basic residues" evidence="6">
    <location>
        <begin position="108"/>
        <end position="118"/>
    </location>
</feature>
<dbReference type="GO" id="GO:0031410">
    <property type="term" value="C:cytoplasmic vesicle"/>
    <property type="evidence" value="ECO:0007669"/>
    <property type="project" value="UniProtKB-KW"/>
</dbReference>
<keyword evidence="4 7" id="KW-0472">Membrane</keyword>
<evidence type="ECO:0000256" key="3">
    <source>
        <dbReference type="ARBA" id="ARBA00022989"/>
    </source>
</evidence>
<evidence type="ECO:0000256" key="1">
    <source>
        <dbReference type="ARBA" id="ARBA00022692"/>
    </source>
</evidence>
<reference evidence="8" key="1">
    <citation type="submission" date="2022-07" db="EMBL/GenBank/DDBJ databases">
        <title>Genome analysis of Parmales, a sister group of diatoms, reveals the evolutionary specialization of diatoms from phago-mixotrophs to photoautotrophs.</title>
        <authorList>
            <person name="Ban H."/>
            <person name="Sato S."/>
            <person name="Yoshikawa S."/>
            <person name="Kazumasa Y."/>
            <person name="Nakamura Y."/>
            <person name="Ichinomiya M."/>
            <person name="Saitoh K."/>
            <person name="Sato N."/>
            <person name="Blanc-Mathieu R."/>
            <person name="Endo H."/>
            <person name="Kuwata A."/>
            <person name="Ogata H."/>
        </authorList>
    </citation>
    <scope>NUCLEOTIDE SEQUENCE</scope>
</reference>
<dbReference type="Pfam" id="PF09446">
    <property type="entry name" value="VMA21"/>
    <property type="match status" value="1"/>
</dbReference>
<feature type="region of interest" description="Disordered" evidence="6">
    <location>
        <begin position="83"/>
        <end position="118"/>
    </location>
</feature>